<organism evidence="2 3">
    <name type="scientific">Eiseniibacteriota bacterium</name>
    <dbReference type="NCBI Taxonomy" id="2212470"/>
    <lineage>
        <taxon>Bacteria</taxon>
        <taxon>Candidatus Eiseniibacteriota</taxon>
    </lineage>
</organism>
<dbReference type="Gene3D" id="2.30.110.10">
    <property type="entry name" value="Electron Transport, Fmn-binding Protein, Chain A"/>
    <property type="match status" value="1"/>
</dbReference>
<accession>A0A933SCM2</accession>
<reference evidence="2" key="1">
    <citation type="submission" date="2020-07" db="EMBL/GenBank/DDBJ databases">
        <title>Huge and variable diversity of episymbiotic CPR bacteria and DPANN archaea in groundwater ecosystems.</title>
        <authorList>
            <person name="He C.Y."/>
            <person name="Keren R."/>
            <person name="Whittaker M."/>
            <person name="Farag I.F."/>
            <person name="Doudna J."/>
            <person name="Cate J.H.D."/>
            <person name="Banfield J.F."/>
        </authorList>
    </citation>
    <scope>NUCLEOTIDE SEQUENCE</scope>
    <source>
        <strain evidence="2">NC_groundwater_1813_Pr3_B-0.1um_71_17</strain>
    </source>
</reference>
<feature type="domain" description="Pyridoxamine 5'-phosphate oxidase N-terminal" evidence="1">
    <location>
        <begin position="8"/>
        <end position="130"/>
    </location>
</feature>
<dbReference type="Proteomes" id="UP000696931">
    <property type="component" value="Unassembled WGS sequence"/>
</dbReference>
<dbReference type="InterPro" id="IPR012349">
    <property type="entry name" value="Split_barrel_FMN-bd"/>
</dbReference>
<dbReference type="AlphaFoldDB" id="A0A933SCM2"/>
<dbReference type="EMBL" id="JACRIW010000075">
    <property type="protein sequence ID" value="MBI5169909.1"/>
    <property type="molecule type" value="Genomic_DNA"/>
</dbReference>
<evidence type="ECO:0000313" key="2">
    <source>
        <dbReference type="EMBL" id="MBI5169909.1"/>
    </source>
</evidence>
<dbReference type="PANTHER" id="PTHR39336:SF1">
    <property type="entry name" value="PYRIDOXAMINE PHOSPHATE OXIDASE FAMILY PROTEIN (AFU_ORTHOLOGUE AFUA_6G11440)"/>
    <property type="match status" value="1"/>
</dbReference>
<sequence>MSKVFPEITPDLREWIERQPMFFVATAPLAADGLLNCSPKGLGGLTVLDPLTVGYVDFTGSGVETIAHVRENGRIVVMLCAFSGAPRIVRLYGRGEVVTPRSPRWADLAERFEPGPGARAIVLAHLTRIADSCGWGVPVFEERTSDRDTLRRWAESKGEDGVKAYRAEKNRVSLDGLPGVDPD</sequence>
<dbReference type="SUPFAM" id="SSF50475">
    <property type="entry name" value="FMN-binding split barrel"/>
    <property type="match status" value="1"/>
</dbReference>
<name>A0A933SCM2_UNCEI</name>
<dbReference type="PANTHER" id="PTHR39336">
    <property type="entry name" value="PYRIDOXAMINE PHOSPHATE OXIDASE FAMILY PROTEIN (AFU_ORTHOLOGUE AFUA_6G11440)"/>
    <property type="match status" value="1"/>
</dbReference>
<evidence type="ECO:0000259" key="1">
    <source>
        <dbReference type="Pfam" id="PF01243"/>
    </source>
</evidence>
<evidence type="ECO:0000313" key="3">
    <source>
        <dbReference type="Proteomes" id="UP000696931"/>
    </source>
</evidence>
<protein>
    <submittedName>
        <fullName evidence="2">Pyridoxamine 5'-phosphate oxidase family protein</fullName>
    </submittedName>
</protein>
<comment type="caution">
    <text evidence="2">The sequence shown here is derived from an EMBL/GenBank/DDBJ whole genome shotgun (WGS) entry which is preliminary data.</text>
</comment>
<dbReference type="InterPro" id="IPR011576">
    <property type="entry name" value="Pyridox_Oxase_N"/>
</dbReference>
<proteinExistence type="predicted"/>
<gene>
    <name evidence="2" type="ORF">HZA61_10505</name>
</gene>
<dbReference type="Pfam" id="PF01243">
    <property type="entry name" value="PNPOx_N"/>
    <property type="match status" value="1"/>
</dbReference>